<feature type="binding site" description="axial binding residue" evidence="9">
    <location>
        <position position="462"/>
    </location>
    <ligand>
        <name>heme</name>
        <dbReference type="ChEBI" id="CHEBI:30413"/>
    </ligand>
    <ligandPart>
        <name>Fe</name>
        <dbReference type="ChEBI" id="CHEBI:18248"/>
    </ligandPart>
</feature>
<dbReference type="SUPFAM" id="SSF48264">
    <property type="entry name" value="Cytochrome P450"/>
    <property type="match status" value="1"/>
</dbReference>
<evidence type="ECO:0000256" key="7">
    <source>
        <dbReference type="ARBA" id="ARBA00023033"/>
    </source>
</evidence>
<dbReference type="AlphaFoldDB" id="A0A8S1EXC7"/>
<evidence type="ECO:0000313" key="12">
    <source>
        <dbReference type="EMBL" id="CAB3404872.1"/>
    </source>
</evidence>
<keyword evidence="11" id="KW-0812">Transmembrane</keyword>
<keyword evidence="11" id="KW-1133">Transmembrane helix</keyword>
<dbReference type="Gene3D" id="1.10.630.10">
    <property type="entry name" value="Cytochrome P450"/>
    <property type="match status" value="1"/>
</dbReference>
<protein>
    <recommendedName>
        <fullName evidence="14">Cytochrome P450</fullName>
    </recommendedName>
</protein>
<evidence type="ECO:0000256" key="9">
    <source>
        <dbReference type="PIRSR" id="PIRSR602401-1"/>
    </source>
</evidence>
<dbReference type="InterPro" id="IPR001128">
    <property type="entry name" value="Cyt_P450"/>
</dbReference>
<dbReference type="GO" id="GO:0020037">
    <property type="term" value="F:heme binding"/>
    <property type="evidence" value="ECO:0007669"/>
    <property type="project" value="InterPro"/>
</dbReference>
<dbReference type="EMBL" id="CADEPM010000004">
    <property type="protein sequence ID" value="CAB3404872.1"/>
    <property type="molecule type" value="Genomic_DNA"/>
</dbReference>
<dbReference type="InterPro" id="IPR017972">
    <property type="entry name" value="Cyt_P450_CS"/>
</dbReference>
<organism evidence="12 13">
    <name type="scientific">Caenorhabditis bovis</name>
    <dbReference type="NCBI Taxonomy" id="2654633"/>
    <lineage>
        <taxon>Eukaryota</taxon>
        <taxon>Metazoa</taxon>
        <taxon>Ecdysozoa</taxon>
        <taxon>Nematoda</taxon>
        <taxon>Chromadorea</taxon>
        <taxon>Rhabditida</taxon>
        <taxon>Rhabditina</taxon>
        <taxon>Rhabditomorpha</taxon>
        <taxon>Rhabditoidea</taxon>
        <taxon>Rhabditidae</taxon>
        <taxon>Peloderinae</taxon>
        <taxon>Caenorhabditis</taxon>
    </lineage>
</organism>
<comment type="similarity">
    <text evidence="2 10">Belongs to the cytochrome P450 family.</text>
</comment>
<evidence type="ECO:0000256" key="8">
    <source>
        <dbReference type="ARBA" id="ARBA00043906"/>
    </source>
</evidence>
<dbReference type="CDD" id="cd11055">
    <property type="entry name" value="CYP3A-like"/>
    <property type="match status" value="1"/>
</dbReference>
<evidence type="ECO:0008006" key="14">
    <source>
        <dbReference type="Google" id="ProtNLM"/>
    </source>
</evidence>
<evidence type="ECO:0000256" key="2">
    <source>
        <dbReference type="ARBA" id="ARBA00010617"/>
    </source>
</evidence>
<keyword evidence="7 10" id="KW-0503">Monooxygenase</keyword>
<dbReference type="InterPro" id="IPR050705">
    <property type="entry name" value="Cytochrome_P450_3A"/>
</dbReference>
<dbReference type="GO" id="GO:0008395">
    <property type="term" value="F:steroid hydroxylase activity"/>
    <property type="evidence" value="ECO:0007669"/>
    <property type="project" value="TreeGrafter"/>
</dbReference>
<comment type="caution">
    <text evidence="12">The sequence shown here is derived from an EMBL/GenBank/DDBJ whole genome shotgun (WGS) entry which is preliminary data.</text>
</comment>
<evidence type="ECO:0000256" key="4">
    <source>
        <dbReference type="ARBA" id="ARBA00022723"/>
    </source>
</evidence>
<feature type="transmembrane region" description="Helical" evidence="11">
    <location>
        <begin position="215"/>
        <end position="234"/>
    </location>
</feature>
<sequence>MSLAILLFFIAIIVATCYYLRQWFFWKIRGVPGPLGLPFIGNQWDMLQTRPSPYIEFVAKCTKKYGKVFGITEGLTNLLIVSEPDMIHEIFIKQYDNFYGRRLYNLMADVETSPRVHLFVAQGHRWKRLRALSSSSFSNNSLRKLKNTIEDCSLELMKHIDDRTSNGQQIDVLEFYQEFTLDVIGRIAMGQHKSKMFENPLVDDVRGVFQNDQCFVYLLAGAFPMLVPILRGMFMRFPKLFGGTAYVNMIVACEKAVRTRIHQRESDLMNGIENQEPADFIDMFLDARTDSLEHENSNFTISEAKVNRKLTVKEIVAQCMMFLIAGFDTTALSLSYTSFLLATHPEIQKKVQEEMNRECPDPEVTFDQLSKLKYLDCVIRETLRLYPLGAMATARKCMRSTEVCGLPIEAGTEILVDTWSLHHDADIWGDDVDEFKPERWLNVNDVAHKGAYIPFGYGPRQCIGMRLAYMEERLLLTHILRKYSFTTGPKTQIPLKLIGRDTIQPESVFLHLEERP</sequence>
<dbReference type="InterPro" id="IPR002401">
    <property type="entry name" value="Cyt_P450_E_grp-I"/>
</dbReference>
<name>A0A8S1EXC7_9PELO</name>
<dbReference type="GO" id="GO:0005506">
    <property type="term" value="F:iron ion binding"/>
    <property type="evidence" value="ECO:0007669"/>
    <property type="project" value="InterPro"/>
</dbReference>
<evidence type="ECO:0000256" key="6">
    <source>
        <dbReference type="ARBA" id="ARBA00023004"/>
    </source>
</evidence>
<dbReference type="Proteomes" id="UP000494206">
    <property type="component" value="Unassembled WGS sequence"/>
</dbReference>
<keyword evidence="6 9" id="KW-0408">Iron</keyword>
<dbReference type="OrthoDB" id="2789670at2759"/>
<comment type="cofactor">
    <cofactor evidence="1 9">
        <name>heme</name>
        <dbReference type="ChEBI" id="CHEBI:30413"/>
    </cofactor>
</comment>
<evidence type="ECO:0000256" key="5">
    <source>
        <dbReference type="ARBA" id="ARBA00023002"/>
    </source>
</evidence>
<keyword evidence="13" id="KW-1185">Reference proteome</keyword>
<evidence type="ECO:0000256" key="1">
    <source>
        <dbReference type="ARBA" id="ARBA00001971"/>
    </source>
</evidence>
<dbReference type="PRINTS" id="PR00385">
    <property type="entry name" value="P450"/>
</dbReference>
<keyword evidence="4 9" id="KW-0479">Metal-binding</keyword>
<comment type="function">
    <text evidence="8">Cytochromes P450 are a group of heme-thiolate monooxygenases. They oxidize a variety of structurally unrelated compounds, including steroids, fatty acids, and xenobiotics.</text>
</comment>
<keyword evidence="11" id="KW-0472">Membrane</keyword>
<evidence type="ECO:0000256" key="11">
    <source>
        <dbReference type="SAM" id="Phobius"/>
    </source>
</evidence>
<accession>A0A8S1EXC7</accession>
<gene>
    <name evidence="12" type="ORF">CBOVIS_LOCUS7136</name>
</gene>
<dbReference type="PANTHER" id="PTHR24302">
    <property type="entry name" value="CYTOCHROME P450 FAMILY 3"/>
    <property type="match status" value="1"/>
</dbReference>
<dbReference type="Pfam" id="PF00067">
    <property type="entry name" value="p450"/>
    <property type="match status" value="1"/>
</dbReference>
<dbReference type="InterPro" id="IPR036396">
    <property type="entry name" value="Cyt_P450_sf"/>
</dbReference>
<dbReference type="PRINTS" id="PR00463">
    <property type="entry name" value="EP450I"/>
</dbReference>
<dbReference type="PANTHER" id="PTHR24302:SF15">
    <property type="entry name" value="FATTY-ACID PEROXYGENASE"/>
    <property type="match status" value="1"/>
</dbReference>
<keyword evidence="3 9" id="KW-0349">Heme</keyword>
<evidence type="ECO:0000313" key="13">
    <source>
        <dbReference type="Proteomes" id="UP000494206"/>
    </source>
</evidence>
<dbReference type="FunFam" id="1.10.630.10:FF:000182">
    <property type="entry name" value="Cytochrome P450 3A4"/>
    <property type="match status" value="1"/>
</dbReference>
<dbReference type="PROSITE" id="PS00086">
    <property type="entry name" value="CYTOCHROME_P450"/>
    <property type="match status" value="1"/>
</dbReference>
<reference evidence="12 13" key="1">
    <citation type="submission" date="2020-04" db="EMBL/GenBank/DDBJ databases">
        <authorList>
            <person name="Laetsch R D."/>
            <person name="Stevens L."/>
            <person name="Kumar S."/>
            <person name="Blaxter L. M."/>
        </authorList>
    </citation>
    <scope>NUCLEOTIDE SEQUENCE [LARGE SCALE GENOMIC DNA]</scope>
</reference>
<keyword evidence="5 10" id="KW-0560">Oxidoreductase</keyword>
<proteinExistence type="inferred from homology"/>
<dbReference type="GO" id="GO:0016705">
    <property type="term" value="F:oxidoreductase activity, acting on paired donors, with incorporation or reduction of molecular oxygen"/>
    <property type="evidence" value="ECO:0007669"/>
    <property type="project" value="InterPro"/>
</dbReference>
<evidence type="ECO:0000256" key="3">
    <source>
        <dbReference type="ARBA" id="ARBA00022617"/>
    </source>
</evidence>
<evidence type="ECO:0000256" key="10">
    <source>
        <dbReference type="RuleBase" id="RU000461"/>
    </source>
</evidence>